<comment type="similarity">
    <text evidence="1 10">Belongs to the Arg-specific ADP-ribosyltransferase family.</text>
</comment>
<evidence type="ECO:0000256" key="9">
    <source>
        <dbReference type="ARBA" id="ARBA00047597"/>
    </source>
</evidence>
<proteinExistence type="inferred from homology"/>
<keyword evidence="3 10" id="KW-0808">Transferase</keyword>
<dbReference type="PROSITE" id="PS51996">
    <property type="entry name" value="TR_MART"/>
    <property type="match status" value="1"/>
</dbReference>
<dbReference type="GO" id="GO:0003950">
    <property type="term" value="F:NAD+ poly-ADP-ribosyltransferase activity"/>
    <property type="evidence" value="ECO:0007669"/>
    <property type="project" value="TreeGrafter"/>
</dbReference>
<evidence type="ECO:0000256" key="8">
    <source>
        <dbReference type="ARBA" id="ARBA00023157"/>
    </source>
</evidence>
<name>A0A2G9R9N9_AQUCT</name>
<organism evidence="11">
    <name type="scientific">Aquarana catesbeiana</name>
    <name type="common">American bullfrog</name>
    <name type="synonym">Rana catesbeiana</name>
    <dbReference type="NCBI Taxonomy" id="8400"/>
    <lineage>
        <taxon>Eukaryota</taxon>
        <taxon>Metazoa</taxon>
        <taxon>Chordata</taxon>
        <taxon>Craniata</taxon>
        <taxon>Vertebrata</taxon>
        <taxon>Euteleostomi</taxon>
        <taxon>Amphibia</taxon>
        <taxon>Batrachia</taxon>
        <taxon>Anura</taxon>
        <taxon>Neobatrachia</taxon>
        <taxon>Ranoidea</taxon>
        <taxon>Ranidae</taxon>
        <taxon>Aquarana</taxon>
    </lineage>
</organism>
<dbReference type="PANTHER" id="PTHR10339:SF2">
    <property type="entry name" value="ECTO-ADP-RIBOSYLTRANSFERASE 5"/>
    <property type="match status" value="1"/>
</dbReference>
<sequence length="274" mass="31371">MTGSLSCTEMRIKNFLAAIFCLLIGCEHVETIGNTYELKFKPNVFDDQYIGCMDKLNDDVMPRILRQEKANQEFDEAWKRATKVWKKMMSKVKLPDEFEDEHGIALLVFTDQFPVENPIYQQMNANLTIAGASLKDYMDNFHFKALHFYLTRALQILKPDCKKLHTTFRGSWDTFKASPLFKFGRFTSTSLNSSKAQTFGVMSFFEITTCFGAEIGEFSFYPGEDEVLIPPTEKFTYVKKSNSTYVLESTGQLCSYFNCAIMGGEKQTEAICHS</sequence>
<dbReference type="EMBL" id="KV959600">
    <property type="protein sequence ID" value="PIO24610.1"/>
    <property type="molecule type" value="Genomic_DNA"/>
</dbReference>
<dbReference type="Gene3D" id="3.90.176.10">
    <property type="entry name" value="Toxin ADP-ribosyltransferase, Chain A, domain 1"/>
    <property type="match status" value="1"/>
</dbReference>
<dbReference type="InterPro" id="IPR050999">
    <property type="entry name" value="ADP-ribosyltransferase_ARG"/>
</dbReference>
<feature type="chain" id="PRO_5013425506" description="NAD(P)(+)--arginine ADP-ribosyltransferase" evidence="10">
    <location>
        <begin position="32"/>
        <end position="274"/>
    </location>
</feature>
<evidence type="ECO:0000256" key="4">
    <source>
        <dbReference type="ARBA" id="ARBA00022695"/>
    </source>
</evidence>
<dbReference type="OrthoDB" id="423533at2759"/>
<dbReference type="AlphaFoldDB" id="A0A2G9R9N9"/>
<keyword evidence="8" id="KW-1015">Disulfide bond</keyword>
<evidence type="ECO:0000256" key="6">
    <source>
        <dbReference type="ARBA" id="ARBA00022857"/>
    </source>
</evidence>
<dbReference type="FunFam" id="3.90.176.10:FF:000001">
    <property type="entry name" value="NAD(P)(+)--arginine ADP-ribosyltransferase"/>
    <property type="match status" value="1"/>
</dbReference>
<dbReference type="InterPro" id="IPR000768">
    <property type="entry name" value="ART"/>
</dbReference>
<accession>A0A2G9R9N9</accession>
<evidence type="ECO:0000256" key="10">
    <source>
        <dbReference type="RuleBase" id="RU361228"/>
    </source>
</evidence>
<dbReference type="GO" id="GO:0106274">
    <property type="term" value="F:NAD+-protein-arginine ADP-ribosyltransferase activity"/>
    <property type="evidence" value="ECO:0007669"/>
    <property type="project" value="UniProtKB-EC"/>
</dbReference>
<dbReference type="Pfam" id="PF01129">
    <property type="entry name" value="ART"/>
    <property type="match status" value="1"/>
</dbReference>
<gene>
    <name evidence="11" type="ORF">AB205_0071210</name>
</gene>
<keyword evidence="2 10" id="KW-0328">Glycosyltransferase</keyword>
<comment type="catalytic activity">
    <reaction evidence="9 10">
        <text>L-arginyl-[protein] + NAD(+) = N(omega)-(ADP-D-ribosyl)-L-arginyl-[protein] + nicotinamide + H(+)</text>
        <dbReference type="Rhea" id="RHEA:19149"/>
        <dbReference type="Rhea" id="RHEA-COMP:10532"/>
        <dbReference type="Rhea" id="RHEA-COMP:15087"/>
        <dbReference type="ChEBI" id="CHEBI:15378"/>
        <dbReference type="ChEBI" id="CHEBI:17154"/>
        <dbReference type="ChEBI" id="CHEBI:29965"/>
        <dbReference type="ChEBI" id="CHEBI:57540"/>
        <dbReference type="ChEBI" id="CHEBI:142554"/>
        <dbReference type="EC" id="2.4.2.31"/>
    </reaction>
</comment>
<keyword evidence="7 10" id="KW-0520">NAD</keyword>
<dbReference type="PROSITE" id="PS01291">
    <property type="entry name" value="ART"/>
    <property type="match status" value="1"/>
</dbReference>
<keyword evidence="6 10" id="KW-0521">NADP</keyword>
<dbReference type="EC" id="2.4.2.31" evidence="10"/>
<keyword evidence="4" id="KW-0548">Nucleotidyltransferase</keyword>
<evidence type="ECO:0000256" key="2">
    <source>
        <dbReference type="ARBA" id="ARBA00022676"/>
    </source>
</evidence>
<feature type="non-terminal residue" evidence="11">
    <location>
        <position position="274"/>
    </location>
</feature>
<protein>
    <recommendedName>
        <fullName evidence="10">NAD(P)(+)--arginine ADP-ribosyltransferase</fullName>
        <ecNumber evidence="10">2.4.2.31</ecNumber>
    </recommendedName>
    <alternativeName>
        <fullName evidence="10">Mono(ADP-ribosyl)transferase</fullName>
    </alternativeName>
</protein>
<dbReference type="GO" id="GO:0016779">
    <property type="term" value="F:nucleotidyltransferase activity"/>
    <property type="evidence" value="ECO:0007669"/>
    <property type="project" value="UniProtKB-KW"/>
</dbReference>
<evidence type="ECO:0000256" key="1">
    <source>
        <dbReference type="ARBA" id="ARBA00009558"/>
    </source>
</evidence>
<reference evidence="11" key="1">
    <citation type="submission" date="2017-08" db="EMBL/GenBank/DDBJ databases">
        <title>Assembly of the North American Bullfrog Genome.</title>
        <authorList>
            <person name="Warren R.L."/>
            <person name="Vandervalk B.P."/>
            <person name="Kucuk E."/>
            <person name="Birol I."/>
            <person name="Helbing C."/>
            <person name="Pandoh P."/>
            <person name="Behsaz B."/>
            <person name="Mohamadi H."/>
            <person name="Chu J."/>
            <person name="Jackman S."/>
            <person name="Hammond S.A."/>
            <person name="Veldhoen N."/>
            <person name="Kirk H."/>
            <person name="Zhao Y."/>
            <person name="Coope R."/>
            <person name="Pleasance S."/>
            <person name="Moore R."/>
            <person name="Holt R."/>
        </authorList>
    </citation>
    <scope>NUCLEOTIDE SEQUENCE</scope>
    <source>
        <strain evidence="11">Bruno</strain>
        <tissue evidence="11">Liver</tissue>
    </source>
</reference>
<keyword evidence="5 10" id="KW-0732">Signal</keyword>
<dbReference type="PANTHER" id="PTHR10339">
    <property type="entry name" value="ADP-RIBOSYLTRANSFERASE"/>
    <property type="match status" value="1"/>
</dbReference>
<evidence type="ECO:0000313" key="11">
    <source>
        <dbReference type="EMBL" id="PIO24610.1"/>
    </source>
</evidence>
<evidence type="ECO:0000256" key="7">
    <source>
        <dbReference type="ARBA" id="ARBA00023027"/>
    </source>
</evidence>
<evidence type="ECO:0000256" key="3">
    <source>
        <dbReference type="ARBA" id="ARBA00022679"/>
    </source>
</evidence>
<feature type="signal peptide" evidence="10">
    <location>
        <begin position="1"/>
        <end position="31"/>
    </location>
</feature>
<dbReference type="PRINTS" id="PR00970">
    <property type="entry name" value="RIBTRNSFRASE"/>
</dbReference>
<evidence type="ECO:0000256" key="5">
    <source>
        <dbReference type="ARBA" id="ARBA00022729"/>
    </source>
</evidence>
<dbReference type="SUPFAM" id="SSF56399">
    <property type="entry name" value="ADP-ribosylation"/>
    <property type="match status" value="1"/>
</dbReference>